<accession>A0A2A2AJN9</accession>
<keyword evidence="2" id="KW-1185">Reference proteome</keyword>
<gene>
    <name evidence="1" type="ORF">CK625_03555</name>
</gene>
<dbReference type="EMBL" id="NSJB01000001">
    <property type="protein sequence ID" value="PAT38795.1"/>
    <property type="molecule type" value="Genomic_DNA"/>
</dbReference>
<evidence type="ECO:0000313" key="1">
    <source>
        <dbReference type="EMBL" id="PAT38795.1"/>
    </source>
</evidence>
<dbReference type="AlphaFoldDB" id="A0A2A2AJN9"/>
<dbReference type="PANTHER" id="PTHR35810:SF1">
    <property type="entry name" value="CYTOPLASMIC PROTEIN"/>
    <property type="match status" value="1"/>
</dbReference>
<dbReference type="PIRSF" id="PIRSF015268">
    <property type="entry name" value="Virulence_RhuM"/>
    <property type="match status" value="1"/>
</dbReference>
<comment type="caution">
    <text evidence="1">The sequence shown here is derived from an EMBL/GenBank/DDBJ whole genome shotgun (WGS) entry which is preliminary data.</text>
</comment>
<dbReference type="PANTHER" id="PTHR35810">
    <property type="entry name" value="CYTOPLASMIC PROTEIN-RELATED"/>
    <property type="match status" value="1"/>
</dbReference>
<name>A0A2A2AJN9_9BURK</name>
<dbReference type="InterPro" id="IPR011204">
    <property type="entry name" value="Virulence_RhuM-like"/>
</dbReference>
<protein>
    <submittedName>
        <fullName evidence="1">Hydroxyacid dehydrogenase</fullName>
    </submittedName>
</protein>
<evidence type="ECO:0000313" key="2">
    <source>
        <dbReference type="Proteomes" id="UP000218054"/>
    </source>
</evidence>
<dbReference type="Pfam" id="PF13310">
    <property type="entry name" value="Virulence_RhuM"/>
    <property type="match status" value="1"/>
</dbReference>
<reference evidence="1 2" key="1">
    <citation type="submission" date="2017-08" db="EMBL/GenBank/DDBJ databases">
        <title>WGS of Clinical strains of the CDC Group NO-1 linked to zoonotic infections in humans.</title>
        <authorList>
            <person name="Bernier A.-M."/>
            <person name="Bernard K."/>
        </authorList>
    </citation>
    <scope>NUCLEOTIDE SEQUENCE [LARGE SCALE GENOMIC DNA]</scope>
    <source>
        <strain evidence="1 2">NML00-0135</strain>
    </source>
</reference>
<sequence length="351" mass="40136">MAETGEFLLYQTEDAQTRVQVRLQDGGLWLTQAQLAELYQCSPQNITQHIRAIYQTGELQEAATCKPYLQVRLERGRQVNRSLKHYSLEVVLAVGYRAKSHRGTQFRRWATEQLKTYLHKGVLLDDDRFKRGEDAEYFEELLARIRDIRSSEKVFWRKVLDIYATSIDYDPHTEIARQFFATVQNKMHWAAHGHTAAELIVARVDAQAPNVGLTNWPGASKGAPVRKADVGIAKNYLNAEELDTLNRIVTAYIEVAELQAQAHQPMTMRDWAQELDNFLRMTRKDILTHAGKVSAKTALAKAETAYAQYRARVRNLLSPVEKDFEAALAQPVKQLQKSRKSLPKKKKGEQT</sequence>
<proteinExistence type="predicted"/>
<organism evidence="1 2">
    <name type="scientific">Vandammella animalimorsus</name>
    <dbReference type="NCBI Taxonomy" id="2029117"/>
    <lineage>
        <taxon>Bacteria</taxon>
        <taxon>Pseudomonadati</taxon>
        <taxon>Pseudomonadota</taxon>
        <taxon>Betaproteobacteria</taxon>
        <taxon>Burkholderiales</taxon>
        <taxon>Comamonadaceae</taxon>
        <taxon>Vandammella</taxon>
    </lineage>
</organism>
<dbReference type="Proteomes" id="UP000218054">
    <property type="component" value="Unassembled WGS sequence"/>
</dbReference>